<dbReference type="PROSITE" id="PS00134">
    <property type="entry name" value="TRYPSIN_HIS"/>
    <property type="match status" value="1"/>
</dbReference>
<dbReference type="RefSeq" id="XP_011495230.1">
    <property type="nucleotide sequence ID" value="XM_011496928.1"/>
</dbReference>
<dbReference type="AlphaFoldDB" id="A0AAJ6VL48"/>
<keyword evidence="3" id="KW-0378">Hydrolase</keyword>
<dbReference type="InterPro" id="IPR001314">
    <property type="entry name" value="Peptidase_S1A"/>
</dbReference>
<dbReference type="Proteomes" id="UP000695007">
    <property type="component" value="Unplaced"/>
</dbReference>
<dbReference type="KEGG" id="csol:105360128"/>
<dbReference type="GeneID" id="105360128"/>
<gene>
    <name evidence="8" type="primary">LOC105360128</name>
</gene>
<dbReference type="GO" id="GO:0006508">
    <property type="term" value="P:proteolysis"/>
    <property type="evidence" value="ECO:0007669"/>
    <property type="project" value="UniProtKB-KW"/>
</dbReference>
<dbReference type="SMART" id="SM00020">
    <property type="entry name" value="Tryp_SPc"/>
    <property type="match status" value="1"/>
</dbReference>
<evidence type="ECO:0000256" key="4">
    <source>
        <dbReference type="ARBA" id="ARBA00022825"/>
    </source>
</evidence>
<dbReference type="PROSITE" id="PS50240">
    <property type="entry name" value="TRYPSIN_DOM"/>
    <property type="match status" value="1"/>
</dbReference>
<keyword evidence="2" id="KW-0645">Protease</keyword>
<keyword evidence="5" id="KW-1015">Disulfide bond</keyword>
<evidence type="ECO:0000313" key="8">
    <source>
        <dbReference type="RefSeq" id="XP_011495230.1"/>
    </source>
</evidence>
<keyword evidence="7" id="KW-1185">Reference proteome</keyword>
<dbReference type="Pfam" id="PF00089">
    <property type="entry name" value="Trypsin"/>
    <property type="match status" value="1"/>
</dbReference>
<reference evidence="8" key="1">
    <citation type="submission" date="2025-08" db="UniProtKB">
        <authorList>
            <consortium name="RefSeq"/>
        </authorList>
    </citation>
    <scope>IDENTIFICATION</scope>
</reference>
<dbReference type="InterPro" id="IPR018114">
    <property type="entry name" value="TRYPSIN_HIS"/>
</dbReference>
<dbReference type="SUPFAM" id="SSF50494">
    <property type="entry name" value="Trypsin-like serine proteases"/>
    <property type="match status" value="1"/>
</dbReference>
<dbReference type="PANTHER" id="PTHR24276:SF98">
    <property type="entry name" value="FI18310P1-RELATED"/>
    <property type="match status" value="1"/>
</dbReference>
<dbReference type="PANTHER" id="PTHR24276">
    <property type="entry name" value="POLYSERASE-RELATED"/>
    <property type="match status" value="1"/>
</dbReference>
<evidence type="ECO:0000256" key="3">
    <source>
        <dbReference type="ARBA" id="ARBA00022801"/>
    </source>
</evidence>
<name>A0AAJ6VL48_9HYME</name>
<dbReference type="PRINTS" id="PR00722">
    <property type="entry name" value="CHYMOTRYPSIN"/>
</dbReference>
<evidence type="ECO:0000313" key="7">
    <source>
        <dbReference type="Proteomes" id="UP000695007"/>
    </source>
</evidence>
<dbReference type="InterPro" id="IPR009003">
    <property type="entry name" value="Peptidase_S1_PA"/>
</dbReference>
<organism evidence="7 8">
    <name type="scientific">Ceratosolen solmsi marchali</name>
    <dbReference type="NCBI Taxonomy" id="326594"/>
    <lineage>
        <taxon>Eukaryota</taxon>
        <taxon>Metazoa</taxon>
        <taxon>Ecdysozoa</taxon>
        <taxon>Arthropoda</taxon>
        <taxon>Hexapoda</taxon>
        <taxon>Insecta</taxon>
        <taxon>Pterygota</taxon>
        <taxon>Neoptera</taxon>
        <taxon>Endopterygota</taxon>
        <taxon>Hymenoptera</taxon>
        <taxon>Apocrita</taxon>
        <taxon>Proctotrupomorpha</taxon>
        <taxon>Chalcidoidea</taxon>
        <taxon>Agaonidae</taxon>
        <taxon>Agaoninae</taxon>
        <taxon>Ceratosolen</taxon>
    </lineage>
</organism>
<evidence type="ECO:0000256" key="1">
    <source>
        <dbReference type="ARBA" id="ARBA00007664"/>
    </source>
</evidence>
<dbReference type="InterPro" id="IPR001254">
    <property type="entry name" value="Trypsin_dom"/>
</dbReference>
<evidence type="ECO:0000256" key="2">
    <source>
        <dbReference type="ARBA" id="ARBA00022670"/>
    </source>
</evidence>
<keyword evidence="4" id="KW-0720">Serine protease</keyword>
<proteinExistence type="inferred from homology"/>
<dbReference type="InterPro" id="IPR050430">
    <property type="entry name" value="Peptidase_S1"/>
</dbReference>
<protein>
    <submittedName>
        <fullName evidence="8">Trypsin beta-like</fullName>
    </submittedName>
</protein>
<accession>A0AAJ6VL48</accession>
<dbReference type="GO" id="GO:0004252">
    <property type="term" value="F:serine-type endopeptidase activity"/>
    <property type="evidence" value="ECO:0007669"/>
    <property type="project" value="InterPro"/>
</dbReference>
<feature type="domain" description="Peptidase S1" evidence="6">
    <location>
        <begin position="1"/>
        <end position="217"/>
    </location>
</feature>
<comment type="similarity">
    <text evidence="1">Belongs to the peptidase S1 family.</text>
</comment>
<evidence type="ECO:0000259" key="6">
    <source>
        <dbReference type="PROSITE" id="PS50240"/>
    </source>
</evidence>
<sequence>MCTGALLTKRHVLTAAHCTEYKPKNEVQIIIGSIHLLQGTIYYPSWWITFNQWSEHRRKHLQFRVNDIAVTKLTSDVPDTIIPATISALSNDDLYGHEVVVIGWGISNNHVASMTLQTVNLRVLSINDCKSKLRRLTGERIGFQGRNLCTAADPYALIQHGDSGGPLLYANTIVGVNKATIPFPDQPFHPEKLNVHTGIDFYRQFILYVINDYFIWF</sequence>
<dbReference type="InterPro" id="IPR043504">
    <property type="entry name" value="Peptidase_S1_PA_chymotrypsin"/>
</dbReference>
<evidence type="ECO:0000256" key="5">
    <source>
        <dbReference type="ARBA" id="ARBA00023157"/>
    </source>
</evidence>
<dbReference type="Gene3D" id="2.40.10.10">
    <property type="entry name" value="Trypsin-like serine proteases"/>
    <property type="match status" value="1"/>
</dbReference>